<evidence type="ECO:0000259" key="1">
    <source>
        <dbReference type="SMART" id="SM00089"/>
    </source>
</evidence>
<dbReference type="PROSITE" id="PS51257">
    <property type="entry name" value="PROKAR_LIPOPROTEIN"/>
    <property type="match status" value="1"/>
</dbReference>
<dbReference type="RefSeq" id="WP_139066002.1">
    <property type="nucleotide sequence ID" value="NZ_CP040812.1"/>
</dbReference>
<gene>
    <name evidence="2" type="ORF">FHG64_08535</name>
</gene>
<sequence>MKKYFKILFSVLFVIAVTGCDKDDDHLDLNSLQAPSNLGATFQITQDNSGMVTIIPTGEGAVLFEVDFGDGSPVAEEVKVGEKVTHVYEEGQYEVGITGINVNGKTATGIQPLTVSFLAPENLEVDIIRDPVDNYTISVAATAQNAAMYEVYFGEDEEEEPALLMPGETVSYTYSSIGTYSVRVVALSGGAATTEVVTEVMITDPLYLPIDFESSTLNYTFNNFGGGEGAGVPIIDNPDPSGINTSARVASYTKPAGSEVWAGTTIALDEPIDFSTNQYIAVDVWSPVAGADVIFKIENLGDANINVEAVATTTVENQWETLIFDMSGVDASQDYGRVVLFFNFGESGTGETYYFDNIRTTRLELVKLPLTFESETLAYNWGGFGGAGGSVIDNPDASGLNNSAKVSQITKSSGAETWAGISLNLDEPVDFTESTTISMKVWSPAAGVPILFKMENSASAPDANGNPSVVVEVIQNTTTSNEWEVMNFDLTSFEAFSSDIDYDRVIIFYDFGNPGTGATMYFDDIAVGESTGGGGATEPTAAAAAPTFDEANVISMFSDSYTNVPVDTWLTSWSAGLLEDVSLGGNEVKVYSNLNFVGIETTNPQIDAGDMTHFHVDFWTADLTEFRIKLVDFGPNGVYDGGGDDVEHEIVISNPAQGQWVRLDIPLEDFEGLTTRNNISQLIFSGNPSGEGTVYVDNILFHN</sequence>
<dbReference type="Proteomes" id="UP000309016">
    <property type="component" value="Chromosome"/>
</dbReference>
<feature type="domain" description="PKD/Chitinase" evidence="1">
    <location>
        <begin position="39"/>
        <end position="118"/>
    </location>
</feature>
<accession>A0A5B7X1G3</accession>
<reference evidence="2 3" key="1">
    <citation type="submission" date="2019-06" db="EMBL/GenBank/DDBJ databases">
        <title>Complete genome sequence of Antarcticibacterium flavum KCTC 52984T from an Antarctic marine sediment.</title>
        <authorList>
            <person name="Lee Y.M."/>
            <person name="Shin S.C."/>
        </authorList>
    </citation>
    <scope>NUCLEOTIDE SEQUENCE [LARGE SCALE GENOMIC DNA]</scope>
    <source>
        <strain evidence="2 3">KCTC 52984</strain>
    </source>
</reference>
<dbReference type="OrthoDB" id="5381604at2"/>
<dbReference type="InterPro" id="IPR035986">
    <property type="entry name" value="PKD_dom_sf"/>
</dbReference>
<name>A0A5B7X1G3_9FLAO</name>
<dbReference type="AlphaFoldDB" id="A0A5B7X1G3"/>
<feature type="domain" description="PKD/Chitinase" evidence="1">
    <location>
        <begin position="124"/>
        <end position="205"/>
    </location>
</feature>
<dbReference type="SUPFAM" id="SSF49299">
    <property type="entry name" value="PKD domain"/>
    <property type="match status" value="1"/>
</dbReference>
<dbReference type="CDD" id="cd00146">
    <property type="entry name" value="PKD"/>
    <property type="match status" value="1"/>
</dbReference>
<dbReference type="Gene3D" id="2.60.120.430">
    <property type="entry name" value="Galactose-binding lectin"/>
    <property type="match status" value="1"/>
</dbReference>
<organism evidence="2 3">
    <name type="scientific">Antarcticibacterium flavum</name>
    <dbReference type="NCBI Taxonomy" id="2058175"/>
    <lineage>
        <taxon>Bacteria</taxon>
        <taxon>Pseudomonadati</taxon>
        <taxon>Bacteroidota</taxon>
        <taxon>Flavobacteriia</taxon>
        <taxon>Flavobacteriales</taxon>
        <taxon>Flavobacteriaceae</taxon>
        <taxon>Antarcticibacterium</taxon>
    </lineage>
</organism>
<dbReference type="SMART" id="SM00089">
    <property type="entry name" value="PKD"/>
    <property type="match status" value="2"/>
</dbReference>
<protein>
    <recommendedName>
        <fullName evidence="1">PKD/Chitinase domain-containing protein</fullName>
    </recommendedName>
</protein>
<dbReference type="EMBL" id="CP040812">
    <property type="protein sequence ID" value="QCY69434.1"/>
    <property type="molecule type" value="Genomic_DNA"/>
</dbReference>
<dbReference type="InterPro" id="IPR022409">
    <property type="entry name" value="PKD/Chitinase_dom"/>
</dbReference>
<dbReference type="Gene3D" id="2.60.40.10">
    <property type="entry name" value="Immunoglobulins"/>
    <property type="match status" value="1"/>
</dbReference>
<dbReference type="InterPro" id="IPR013783">
    <property type="entry name" value="Ig-like_fold"/>
</dbReference>
<dbReference type="SUPFAM" id="SSF49785">
    <property type="entry name" value="Galactose-binding domain-like"/>
    <property type="match status" value="1"/>
</dbReference>
<keyword evidence="3" id="KW-1185">Reference proteome</keyword>
<proteinExistence type="predicted"/>
<evidence type="ECO:0000313" key="2">
    <source>
        <dbReference type="EMBL" id="QCY69434.1"/>
    </source>
</evidence>
<dbReference type="Gene3D" id="2.60.120.260">
    <property type="entry name" value="Galactose-binding domain-like"/>
    <property type="match status" value="2"/>
</dbReference>
<evidence type="ECO:0000313" key="3">
    <source>
        <dbReference type="Proteomes" id="UP000309016"/>
    </source>
</evidence>
<dbReference type="KEGG" id="afla:FHG64_08535"/>
<dbReference type="InterPro" id="IPR008979">
    <property type="entry name" value="Galactose-bd-like_sf"/>
</dbReference>